<reference evidence="8 9" key="1">
    <citation type="submission" date="2020-01" db="EMBL/GenBank/DDBJ databases">
        <authorList>
            <person name="Gupta K D."/>
        </authorList>
    </citation>
    <scope>NUCLEOTIDE SEQUENCE [LARGE SCALE GENOMIC DNA]</scope>
</reference>
<comment type="caution">
    <text evidence="8">The sequence shown here is derived from an EMBL/GenBank/DDBJ whole genome shotgun (WGS) entry which is preliminary data.</text>
</comment>
<protein>
    <submittedName>
        <fullName evidence="8">Uncharacterized protein</fullName>
    </submittedName>
</protein>
<keyword evidence="9" id="KW-1185">Reference proteome</keyword>
<dbReference type="EMBL" id="CACVBS010000070">
    <property type="protein sequence ID" value="CAA7268826.1"/>
    <property type="molecule type" value="Genomic_DNA"/>
</dbReference>
<feature type="compositionally biased region" description="Polar residues" evidence="6">
    <location>
        <begin position="1017"/>
        <end position="1028"/>
    </location>
</feature>
<feature type="transmembrane region" description="Helical" evidence="7">
    <location>
        <begin position="267"/>
        <end position="286"/>
    </location>
</feature>
<evidence type="ECO:0000256" key="6">
    <source>
        <dbReference type="SAM" id="MobiDB-lite"/>
    </source>
</evidence>
<proteinExistence type="predicted"/>
<dbReference type="OrthoDB" id="3219582at2759"/>
<evidence type="ECO:0000313" key="9">
    <source>
        <dbReference type="Proteomes" id="UP000467700"/>
    </source>
</evidence>
<keyword evidence="3" id="KW-0863">Zinc-finger</keyword>
<dbReference type="PANTHER" id="PTHR46481:SF10">
    <property type="entry name" value="ZINC FINGER BED DOMAIN-CONTAINING PROTEIN 39"/>
    <property type="match status" value="1"/>
</dbReference>
<dbReference type="PANTHER" id="PTHR46481">
    <property type="entry name" value="ZINC FINGER BED DOMAIN-CONTAINING PROTEIN 4"/>
    <property type="match status" value="1"/>
</dbReference>
<accession>A0A8S0WYD2</accession>
<evidence type="ECO:0000256" key="7">
    <source>
        <dbReference type="SAM" id="Phobius"/>
    </source>
</evidence>
<feature type="region of interest" description="Disordered" evidence="6">
    <location>
        <begin position="537"/>
        <end position="559"/>
    </location>
</feature>
<feature type="region of interest" description="Disordered" evidence="6">
    <location>
        <begin position="981"/>
        <end position="1028"/>
    </location>
</feature>
<dbReference type="AlphaFoldDB" id="A0A8S0WYD2"/>
<organism evidence="8 9">
    <name type="scientific">Cyclocybe aegerita</name>
    <name type="common">Black poplar mushroom</name>
    <name type="synonym">Agrocybe aegerita</name>
    <dbReference type="NCBI Taxonomy" id="1973307"/>
    <lineage>
        <taxon>Eukaryota</taxon>
        <taxon>Fungi</taxon>
        <taxon>Dikarya</taxon>
        <taxon>Basidiomycota</taxon>
        <taxon>Agaricomycotina</taxon>
        <taxon>Agaricomycetes</taxon>
        <taxon>Agaricomycetidae</taxon>
        <taxon>Agaricales</taxon>
        <taxon>Agaricineae</taxon>
        <taxon>Bolbitiaceae</taxon>
        <taxon>Cyclocybe</taxon>
    </lineage>
</organism>
<sequence>MADSLQYSAEIVRWVAESKQPFSVVEDRGFKSLMKTGRPGYHIPSWEHNGALNFATDAWTSPNHKAYMAITVHLEHNGVPISMLLDLVEVARSHSGANLAEAFAEILSITCDNATNSDKMIEKLADLVEHFPGPPNQTRPQELSILEDGLEETDDIEDDNIEGLEDEWDEMSEEDRAALEEDVKPVRLMLSKKILAQSSGAVFSTNKYRFPIQSLGSLSSILRCASLTQLHNILLIIPTALELIFATALIFIKWGSGRRHLLLSAEGWVYFTLALVELFSDVLPAVRDDLPLFRAFDVGIGVASFLPVFFYTFFLFLFTSGELVESLPKRVKNVAKLALILFVPAIVIFNEVASFMGVSIRTVQRPGSDGPIVAVGFTSKQKETLWAFFTSTTLALLTAFQASVFCFAFFRLFQAITHQRRIEAKDEDKAHLIKGIGWICAGAKLGALETVVGFAGGGFGVAMTRRMMRMLSRACLIIGIIKGVDIVEDFRAVSSEVMARKSTKEFRRSRLRQFISNPRLSTFRELSPTATAFHATPRAPPILPRSKRNTLIKPNPRGQSLATVPNMEEFVSVREKQNAQRVTVMYNKGAPTLYMRFSSLNLPNPALIVEQVKSRPPSEWSIERYRSKSHGPETPYAKSVFSIEYIDPPQTAMDDANAHWTTDLEKAGELSAQQLQVPEKAALNVFRQSILSPAPSFNGPFEIVTIQRQTVSHQAAQPQVLKTLTRSGSLDSQSTSMTPISFAPPSMSNVKPQETTVTGEPLTQSPVEADPEINADVDEAALRAKSMSIRSMPDSLQAVRELAGQFPGPPGRRPSSTVYEEDDGSVLDYPPGIIVVQALGSPSQLEHDVDLKRMTVATQNTTSSWGNMIQPSPMVGPQPFADQNRSVVVEAPETRQRKGSGPPPSYKSYEQQPIDPFSDEPTPTADERLSYQQPTPPWEKLTINTAIAQPGMLAPPPQETSRFSPDDDEITAASVLSGLAPFTGMRDEDTPPTEFSTALDTGRSRQLKSSRAEEPYSTPTRKSLPSFSYSKQSGEKLAMVAQWVDTSASVEDALEQAAIEAPAREQQRRDNDLQNLHDRGKSIDNLVIPWLKHPDDERKIAKETMAQIARVKSVGKAPRKSTPVPTRSGLVRGSLHLQPLVIPPRNDSMPEAVQVEVEYGSVESTLTGKGVLRDSEVLGMEDTVHMKQIKQSNYF</sequence>
<feature type="compositionally biased region" description="Polar residues" evidence="6">
    <location>
        <begin position="726"/>
        <end position="739"/>
    </location>
</feature>
<keyword evidence="7" id="KW-1133">Transmembrane helix</keyword>
<evidence type="ECO:0000256" key="5">
    <source>
        <dbReference type="ARBA" id="ARBA00023242"/>
    </source>
</evidence>
<feature type="transmembrane region" description="Helical" evidence="7">
    <location>
        <begin position="233"/>
        <end position="255"/>
    </location>
</feature>
<dbReference type="Proteomes" id="UP000467700">
    <property type="component" value="Unassembled WGS sequence"/>
</dbReference>
<keyword evidence="2" id="KW-0479">Metal-binding</keyword>
<keyword evidence="4" id="KW-0862">Zinc</keyword>
<gene>
    <name evidence="8" type="ORF">AAE3_LOCUS11045</name>
</gene>
<feature type="compositionally biased region" description="Polar residues" evidence="6">
    <location>
        <begin position="746"/>
        <end position="766"/>
    </location>
</feature>
<keyword evidence="7" id="KW-0812">Transmembrane</keyword>
<feature type="region of interest" description="Disordered" evidence="6">
    <location>
        <begin position="891"/>
        <end position="936"/>
    </location>
</feature>
<dbReference type="GO" id="GO:0008270">
    <property type="term" value="F:zinc ion binding"/>
    <property type="evidence" value="ECO:0007669"/>
    <property type="project" value="UniProtKB-KW"/>
</dbReference>
<dbReference type="GO" id="GO:0005634">
    <property type="term" value="C:nucleus"/>
    <property type="evidence" value="ECO:0007669"/>
    <property type="project" value="UniProtKB-SubCell"/>
</dbReference>
<feature type="transmembrane region" description="Helical" evidence="7">
    <location>
        <begin position="298"/>
        <end position="318"/>
    </location>
</feature>
<dbReference type="SUPFAM" id="SSF140996">
    <property type="entry name" value="Hermes dimerisation domain"/>
    <property type="match status" value="1"/>
</dbReference>
<evidence type="ECO:0000256" key="1">
    <source>
        <dbReference type="ARBA" id="ARBA00004123"/>
    </source>
</evidence>
<evidence type="ECO:0000256" key="3">
    <source>
        <dbReference type="ARBA" id="ARBA00022771"/>
    </source>
</evidence>
<keyword evidence="5" id="KW-0539">Nucleus</keyword>
<feature type="transmembrane region" description="Helical" evidence="7">
    <location>
        <begin position="385"/>
        <end position="413"/>
    </location>
</feature>
<feature type="transmembrane region" description="Helical" evidence="7">
    <location>
        <begin position="339"/>
        <end position="360"/>
    </location>
</feature>
<feature type="region of interest" description="Disordered" evidence="6">
    <location>
        <begin position="726"/>
        <end position="767"/>
    </location>
</feature>
<evidence type="ECO:0000256" key="2">
    <source>
        <dbReference type="ARBA" id="ARBA00022723"/>
    </source>
</evidence>
<comment type="subcellular location">
    <subcellularLocation>
        <location evidence="1">Nucleus</location>
    </subcellularLocation>
</comment>
<name>A0A8S0WYD2_CYCAE</name>
<keyword evidence="7" id="KW-0472">Membrane</keyword>
<dbReference type="InterPro" id="IPR052035">
    <property type="entry name" value="ZnF_BED_domain_contain"/>
</dbReference>
<evidence type="ECO:0000256" key="4">
    <source>
        <dbReference type="ARBA" id="ARBA00022833"/>
    </source>
</evidence>
<evidence type="ECO:0000313" key="8">
    <source>
        <dbReference type="EMBL" id="CAA7268826.1"/>
    </source>
</evidence>